<gene>
    <name evidence="1" type="ORF">SAMN05660420_02553</name>
</gene>
<evidence type="ECO:0000313" key="2">
    <source>
        <dbReference type="Proteomes" id="UP000199409"/>
    </source>
</evidence>
<dbReference type="STRING" id="37625.SAMN05660420_02553"/>
<reference evidence="1 2" key="1">
    <citation type="submission" date="2016-10" db="EMBL/GenBank/DDBJ databases">
        <authorList>
            <person name="de Groot N.N."/>
        </authorList>
    </citation>
    <scope>NUCLEOTIDE SEQUENCE [LARGE SCALE GENOMIC DNA]</scope>
    <source>
        <strain evidence="1 2">DSM 7343</strain>
    </source>
</reference>
<organism evidence="1 2">
    <name type="scientific">Desulfuromusa kysingii</name>
    <dbReference type="NCBI Taxonomy" id="37625"/>
    <lineage>
        <taxon>Bacteria</taxon>
        <taxon>Pseudomonadati</taxon>
        <taxon>Thermodesulfobacteriota</taxon>
        <taxon>Desulfuromonadia</taxon>
        <taxon>Desulfuromonadales</taxon>
        <taxon>Geopsychrobacteraceae</taxon>
        <taxon>Desulfuromusa</taxon>
    </lineage>
</organism>
<dbReference type="AlphaFoldDB" id="A0A1H4CHR1"/>
<keyword evidence="2" id="KW-1185">Reference proteome</keyword>
<dbReference type="RefSeq" id="WP_092349222.1">
    <property type="nucleotide sequence ID" value="NZ_FNQN01000008.1"/>
</dbReference>
<dbReference type="EMBL" id="FNQN01000008">
    <property type="protein sequence ID" value="SEA59888.1"/>
    <property type="molecule type" value="Genomic_DNA"/>
</dbReference>
<protein>
    <recommendedName>
        <fullName evidence="3">Lipid A deacylase LpxR family protein</fullName>
    </recommendedName>
</protein>
<dbReference type="Pfam" id="PF09982">
    <property type="entry name" value="LpxR"/>
    <property type="match status" value="1"/>
</dbReference>
<dbReference type="InterPro" id="IPR018707">
    <property type="entry name" value="LpxR"/>
</dbReference>
<dbReference type="Gene3D" id="2.40.128.140">
    <property type="entry name" value="Outer membrane protein"/>
    <property type="match status" value="1"/>
</dbReference>
<sequence length="340" mass="38610">MLRHIFLLLIIVAIPLRAHSLDRSWTHNIYFENDLFIGTDSDYTNGVKYSITSPDLSPQIPLGRTSNLSRAALELFRSIPFVKEAPEETGHKVEFALGQAMYTPKDTSRYDLIEDDRPYAGYSYLGISYHQKSDLDQTWSQMDSSEVQIGIVGPSSLAEDAQKFVHRVRGLQRPNGWDHQLKDELGITLAFERKWLYHPTHKKRFCADAIIHTGAAVGNVMTYLNAGLEVRAGWNIPRSFAVSLIRPAGSSWHTEDPTPSIYLFSAINGRFVVRDIFLDGNTFRSSHHVDKKPFVADISAGVTAKYRRFSLSLVNTHRTREFDQQLKEHNFGSITISYAF</sequence>
<name>A0A1H4CHR1_9BACT</name>
<proteinExistence type="predicted"/>
<dbReference type="Proteomes" id="UP000199409">
    <property type="component" value="Unassembled WGS sequence"/>
</dbReference>
<accession>A0A1H4CHR1</accession>
<dbReference type="InterPro" id="IPR037107">
    <property type="entry name" value="Put_OMP_sf"/>
</dbReference>
<evidence type="ECO:0008006" key="3">
    <source>
        <dbReference type="Google" id="ProtNLM"/>
    </source>
</evidence>
<evidence type="ECO:0000313" key="1">
    <source>
        <dbReference type="EMBL" id="SEA59888.1"/>
    </source>
</evidence>
<dbReference type="OrthoDB" id="9776275at2"/>